<name>A0A974PTC6_9HYPH</name>
<dbReference type="Pfam" id="PF03466">
    <property type="entry name" value="LysR_substrate"/>
    <property type="match status" value="1"/>
</dbReference>
<dbReference type="KEGG" id="xdi:EZH22_02710"/>
<keyword evidence="3" id="KW-0238">DNA-binding</keyword>
<evidence type="ECO:0000256" key="4">
    <source>
        <dbReference type="ARBA" id="ARBA00023163"/>
    </source>
</evidence>
<sequence length="305" mass="34162">MQINQFRYLVALAKERHFGRAAASLGISQSALSQALRQFERHFGVPIVQRHQGGFHGFTREGEAVLALARQFIADHDRLLNTNWEDPDAHLTGTLRIALSPVAMTITSLLTAPFAAKYPGVKLSVLCKTMPEIERGLKEFEYDIGVTYLDGLTLGGLRPYALYEEAYYLLVPRDHPLSARKSIDWKEVGMLPLCLLSPHLHNRIIIDRILESVGIVPQAVIETNCSLGLFAHMRTGNWLTVVPHSYFYLLGDWVSIRSIPIVNPSETATIGIVIHEREPLMPAVRAFVEIAQQTGVGKQLDRYRA</sequence>
<dbReference type="Pfam" id="PF00126">
    <property type="entry name" value="HTH_1"/>
    <property type="match status" value="1"/>
</dbReference>
<dbReference type="SUPFAM" id="SSF46785">
    <property type="entry name" value="Winged helix' DNA-binding domain"/>
    <property type="match status" value="1"/>
</dbReference>
<evidence type="ECO:0000256" key="2">
    <source>
        <dbReference type="ARBA" id="ARBA00023015"/>
    </source>
</evidence>
<evidence type="ECO:0000256" key="1">
    <source>
        <dbReference type="ARBA" id="ARBA00009437"/>
    </source>
</evidence>
<dbReference type="Gene3D" id="3.40.190.290">
    <property type="match status" value="1"/>
</dbReference>
<comment type="similarity">
    <text evidence="1">Belongs to the LysR transcriptional regulatory family.</text>
</comment>
<dbReference type="CDD" id="cd05466">
    <property type="entry name" value="PBP2_LTTR_substrate"/>
    <property type="match status" value="1"/>
</dbReference>
<feature type="domain" description="HTH lysR-type" evidence="5">
    <location>
        <begin position="1"/>
        <end position="58"/>
    </location>
</feature>
<dbReference type="Gene3D" id="1.10.10.10">
    <property type="entry name" value="Winged helix-like DNA-binding domain superfamily/Winged helix DNA-binding domain"/>
    <property type="match status" value="1"/>
</dbReference>
<dbReference type="InterPro" id="IPR036388">
    <property type="entry name" value="WH-like_DNA-bd_sf"/>
</dbReference>
<dbReference type="PANTHER" id="PTHR30419">
    <property type="entry name" value="HTH-TYPE TRANSCRIPTIONAL REGULATOR YBHD"/>
    <property type="match status" value="1"/>
</dbReference>
<accession>A0A974PTC6</accession>
<dbReference type="Proteomes" id="UP000596427">
    <property type="component" value="Chromosome"/>
</dbReference>
<dbReference type="PANTHER" id="PTHR30419:SF31">
    <property type="entry name" value="BLR3139 PROTEIN"/>
    <property type="match status" value="1"/>
</dbReference>
<dbReference type="SUPFAM" id="SSF53850">
    <property type="entry name" value="Periplasmic binding protein-like II"/>
    <property type="match status" value="1"/>
</dbReference>
<dbReference type="InterPro" id="IPR000847">
    <property type="entry name" value="LysR_HTH_N"/>
</dbReference>
<proteinExistence type="inferred from homology"/>
<keyword evidence="7" id="KW-1185">Reference proteome</keyword>
<gene>
    <name evidence="6" type="ORF">EZH22_02710</name>
</gene>
<dbReference type="GO" id="GO:0005829">
    <property type="term" value="C:cytosol"/>
    <property type="evidence" value="ECO:0007669"/>
    <property type="project" value="TreeGrafter"/>
</dbReference>
<dbReference type="GO" id="GO:0003677">
    <property type="term" value="F:DNA binding"/>
    <property type="evidence" value="ECO:0007669"/>
    <property type="project" value="UniProtKB-KW"/>
</dbReference>
<dbReference type="InterPro" id="IPR050950">
    <property type="entry name" value="HTH-type_LysR_regulators"/>
</dbReference>
<keyword evidence="2" id="KW-0805">Transcription regulation</keyword>
<keyword evidence="4" id="KW-0804">Transcription</keyword>
<dbReference type="PRINTS" id="PR00039">
    <property type="entry name" value="HTHLYSR"/>
</dbReference>
<dbReference type="InterPro" id="IPR005119">
    <property type="entry name" value="LysR_subst-bd"/>
</dbReference>
<dbReference type="AlphaFoldDB" id="A0A974PTC6"/>
<evidence type="ECO:0000313" key="6">
    <source>
        <dbReference type="EMBL" id="QRG09432.1"/>
    </source>
</evidence>
<evidence type="ECO:0000256" key="3">
    <source>
        <dbReference type="ARBA" id="ARBA00023125"/>
    </source>
</evidence>
<evidence type="ECO:0000313" key="7">
    <source>
        <dbReference type="Proteomes" id="UP000596427"/>
    </source>
</evidence>
<dbReference type="PROSITE" id="PS50931">
    <property type="entry name" value="HTH_LYSR"/>
    <property type="match status" value="1"/>
</dbReference>
<dbReference type="GO" id="GO:0003700">
    <property type="term" value="F:DNA-binding transcription factor activity"/>
    <property type="evidence" value="ECO:0007669"/>
    <property type="project" value="InterPro"/>
</dbReference>
<dbReference type="InterPro" id="IPR036390">
    <property type="entry name" value="WH_DNA-bd_sf"/>
</dbReference>
<organism evidence="6 7">
    <name type="scientific">Xanthobacter dioxanivorans</name>
    <dbReference type="NCBI Taxonomy" id="2528964"/>
    <lineage>
        <taxon>Bacteria</taxon>
        <taxon>Pseudomonadati</taxon>
        <taxon>Pseudomonadota</taxon>
        <taxon>Alphaproteobacteria</taxon>
        <taxon>Hyphomicrobiales</taxon>
        <taxon>Xanthobacteraceae</taxon>
        <taxon>Xanthobacter</taxon>
    </lineage>
</organism>
<reference evidence="6 7" key="1">
    <citation type="submission" date="2020-10" db="EMBL/GenBank/DDBJ databases">
        <title>Degradation of 1,4-Dioxane by Xanthobacter sp. YN2, via a Novel Group-2 Soluble Di-Iron Monooxygenase.</title>
        <authorList>
            <person name="Ma F."/>
            <person name="Wang Y."/>
            <person name="Yang J."/>
            <person name="Guo H."/>
            <person name="Su D."/>
            <person name="Yu L."/>
        </authorList>
    </citation>
    <scope>NUCLEOTIDE SEQUENCE [LARGE SCALE GENOMIC DNA]</scope>
    <source>
        <strain evidence="6 7">YN2</strain>
    </source>
</reference>
<dbReference type="EMBL" id="CP063362">
    <property type="protein sequence ID" value="QRG09432.1"/>
    <property type="molecule type" value="Genomic_DNA"/>
</dbReference>
<evidence type="ECO:0000259" key="5">
    <source>
        <dbReference type="PROSITE" id="PS50931"/>
    </source>
</evidence>
<protein>
    <submittedName>
        <fullName evidence="6">LysR family transcriptional regulator</fullName>
    </submittedName>
</protein>